<feature type="chain" id="PRO_5011496197" description="Secreted protein" evidence="2">
    <location>
        <begin position="24"/>
        <end position="117"/>
    </location>
</feature>
<feature type="region of interest" description="Disordered" evidence="1">
    <location>
        <begin position="40"/>
        <end position="97"/>
    </location>
</feature>
<keyword evidence="4" id="KW-1185">Reference proteome</keyword>
<protein>
    <recommendedName>
        <fullName evidence="5">Secreted protein</fullName>
    </recommendedName>
</protein>
<name>A0A1H3C305_THIRO</name>
<dbReference type="EMBL" id="FNNZ01000029">
    <property type="protein sequence ID" value="SDX48420.1"/>
    <property type="molecule type" value="Genomic_DNA"/>
</dbReference>
<feature type="compositionally biased region" description="Polar residues" evidence="1">
    <location>
        <begin position="51"/>
        <end position="76"/>
    </location>
</feature>
<sequence>MKRTFFILLVAAAAAISVGSTSADELITYPDDSTAWRGANGNVWGHAGGRSSAQRDSSPRSISNGMDVQTGQTFSRSGRDLIGGDGRRYESNGAGGVVDPWSGRTIPTYRITLRPGC</sequence>
<evidence type="ECO:0000313" key="3">
    <source>
        <dbReference type="EMBL" id="SDX48420.1"/>
    </source>
</evidence>
<organism evidence="3 4">
    <name type="scientific">Thiocapsa roseopersicina</name>
    <dbReference type="NCBI Taxonomy" id="1058"/>
    <lineage>
        <taxon>Bacteria</taxon>
        <taxon>Pseudomonadati</taxon>
        <taxon>Pseudomonadota</taxon>
        <taxon>Gammaproteobacteria</taxon>
        <taxon>Chromatiales</taxon>
        <taxon>Chromatiaceae</taxon>
        <taxon>Thiocapsa</taxon>
    </lineage>
</organism>
<evidence type="ECO:0000313" key="4">
    <source>
        <dbReference type="Proteomes" id="UP000198816"/>
    </source>
</evidence>
<reference evidence="4" key="1">
    <citation type="submission" date="2016-10" db="EMBL/GenBank/DDBJ databases">
        <authorList>
            <person name="Varghese N."/>
            <person name="Submissions S."/>
        </authorList>
    </citation>
    <scope>NUCLEOTIDE SEQUENCE [LARGE SCALE GENOMIC DNA]</scope>
    <source>
        <strain evidence="4">DSM 217</strain>
    </source>
</reference>
<dbReference type="AlphaFoldDB" id="A0A1H3C305"/>
<feature type="signal peptide" evidence="2">
    <location>
        <begin position="1"/>
        <end position="23"/>
    </location>
</feature>
<evidence type="ECO:0008006" key="5">
    <source>
        <dbReference type="Google" id="ProtNLM"/>
    </source>
</evidence>
<dbReference type="STRING" id="1058.SAMN05421783_12944"/>
<gene>
    <name evidence="3" type="ORF">SAMN05421783_12944</name>
</gene>
<evidence type="ECO:0000256" key="1">
    <source>
        <dbReference type="SAM" id="MobiDB-lite"/>
    </source>
</evidence>
<keyword evidence="2" id="KW-0732">Signal</keyword>
<accession>A0A1H3C305</accession>
<dbReference type="Proteomes" id="UP000198816">
    <property type="component" value="Unassembled WGS sequence"/>
</dbReference>
<proteinExistence type="predicted"/>
<evidence type="ECO:0000256" key="2">
    <source>
        <dbReference type="SAM" id="SignalP"/>
    </source>
</evidence>